<dbReference type="EMBL" id="MU157851">
    <property type="protein sequence ID" value="KAF9528645.1"/>
    <property type="molecule type" value="Genomic_DNA"/>
</dbReference>
<proteinExistence type="predicted"/>
<reference evidence="2" key="1">
    <citation type="submission" date="2020-11" db="EMBL/GenBank/DDBJ databases">
        <authorList>
            <consortium name="DOE Joint Genome Institute"/>
            <person name="Ahrendt S."/>
            <person name="Riley R."/>
            <person name="Andreopoulos W."/>
            <person name="Labutti K."/>
            <person name="Pangilinan J."/>
            <person name="Ruiz-Duenas F.J."/>
            <person name="Barrasa J.M."/>
            <person name="Sanchez-Garcia M."/>
            <person name="Camarero S."/>
            <person name="Miyauchi S."/>
            <person name="Serrano A."/>
            <person name="Linde D."/>
            <person name="Babiker R."/>
            <person name="Drula E."/>
            <person name="Ayuso-Fernandez I."/>
            <person name="Pacheco R."/>
            <person name="Padilla G."/>
            <person name="Ferreira P."/>
            <person name="Barriuso J."/>
            <person name="Kellner H."/>
            <person name="Castanera R."/>
            <person name="Alfaro M."/>
            <person name="Ramirez L."/>
            <person name="Pisabarro A.G."/>
            <person name="Kuo A."/>
            <person name="Tritt A."/>
            <person name="Lipzen A."/>
            <person name="He G."/>
            <person name="Yan M."/>
            <person name="Ng V."/>
            <person name="Cullen D."/>
            <person name="Martin F."/>
            <person name="Rosso M.-N."/>
            <person name="Henrissat B."/>
            <person name="Hibbett D."/>
            <person name="Martinez A.T."/>
            <person name="Grigoriev I.V."/>
        </authorList>
    </citation>
    <scope>NUCLEOTIDE SEQUENCE</scope>
    <source>
        <strain evidence="2">CBS 506.95</strain>
    </source>
</reference>
<keyword evidence="3" id="KW-1185">Reference proteome</keyword>
<organism evidence="2 3">
    <name type="scientific">Crepidotus variabilis</name>
    <dbReference type="NCBI Taxonomy" id="179855"/>
    <lineage>
        <taxon>Eukaryota</taxon>
        <taxon>Fungi</taxon>
        <taxon>Dikarya</taxon>
        <taxon>Basidiomycota</taxon>
        <taxon>Agaricomycotina</taxon>
        <taxon>Agaricomycetes</taxon>
        <taxon>Agaricomycetidae</taxon>
        <taxon>Agaricales</taxon>
        <taxon>Agaricineae</taxon>
        <taxon>Crepidotaceae</taxon>
        <taxon>Crepidotus</taxon>
    </lineage>
</organism>
<evidence type="ECO:0000313" key="2">
    <source>
        <dbReference type="EMBL" id="KAF9528645.1"/>
    </source>
</evidence>
<feature type="region of interest" description="Disordered" evidence="1">
    <location>
        <begin position="198"/>
        <end position="227"/>
    </location>
</feature>
<protein>
    <submittedName>
        <fullName evidence="2">Uncharacterized protein</fullName>
    </submittedName>
</protein>
<name>A0A9P6EGJ4_9AGAR</name>
<dbReference type="AlphaFoldDB" id="A0A9P6EGJ4"/>
<sequence>MVFRLPSHLESLVPAPSQQHPQPSPWRGSFLVSGMRASDRNSSQQLSVTAVETDGENRASQWPDKFHVRVLYDQPVLRQFEMWMGSTNPPLPLCTFMPNRLRDTDQNTTNKTNFRSLAAYLFSQQLIAVANWDSDTFPGAGIIIYPAQNTSAVLVGAIFFDSGFPDFVGGTPTPITSGPSSIMQPSRRSLYEPRISSTGGYVSSSRHHPTLLPSHDSGPTSPREQPIAAHNRHGDYRYMMTMPPHPTYGVSQPSTAEAWTHTQADDGGSHSGFPMSHNQAFP</sequence>
<dbReference type="OrthoDB" id="3244905at2759"/>
<evidence type="ECO:0000256" key="1">
    <source>
        <dbReference type="SAM" id="MobiDB-lite"/>
    </source>
</evidence>
<comment type="caution">
    <text evidence="2">The sequence shown here is derived from an EMBL/GenBank/DDBJ whole genome shotgun (WGS) entry which is preliminary data.</text>
</comment>
<gene>
    <name evidence="2" type="ORF">CPB83DRAFT_766425</name>
</gene>
<accession>A0A9P6EGJ4</accession>
<evidence type="ECO:0000313" key="3">
    <source>
        <dbReference type="Proteomes" id="UP000807306"/>
    </source>
</evidence>
<feature type="region of interest" description="Disordered" evidence="1">
    <location>
        <begin position="261"/>
        <end position="282"/>
    </location>
</feature>
<dbReference type="Proteomes" id="UP000807306">
    <property type="component" value="Unassembled WGS sequence"/>
</dbReference>